<feature type="non-terminal residue" evidence="2">
    <location>
        <position position="1"/>
    </location>
</feature>
<dbReference type="AlphaFoldDB" id="A0A383EKE9"/>
<reference evidence="2" key="1">
    <citation type="submission" date="2018-05" db="EMBL/GenBank/DDBJ databases">
        <authorList>
            <person name="Lanie J.A."/>
            <person name="Ng W.-L."/>
            <person name="Kazmierczak K.M."/>
            <person name="Andrzejewski T.M."/>
            <person name="Davidsen T.M."/>
            <person name="Wayne K.J."/>
            <person name="Tettelin H."/>
            <person name="Glass J.I."/>
            <person name="Rusch D."/>
            <person name="Podicherti R."/>
            <person name="Tsui H.-C.T."/>
            <person name="Winkler M.E."/>
        </authorList>
    </citation>
    <scope>NUCLEOTIDE SEQUENCE</scope>
</reference>
<feature type="region of interest" description="Disordered" evidence="1">
    <location>
        <begin position="57"/>
        <end position="80"/>
    </location>
</feature>
<accession>A0A383EKE9</accession>
<name>A0A383EKE9_9ZZZZ</name>
<sequence>CLYSSEMRSTTSSRRGYRGSTVPFTSSPRSTSGSRWWTTAISATWPAWRRDCRGGSSWCPGRLRRSPAAPQARSTPSPPS</sequence>
<feature type="compositionally biased region" description="Low complexity" evidence="1">
    <location>
        <begin position="8"/>
        <end position="21"/>
    </location>
</feature>
<evidence type="ECO:0000313" key="2">
    <source>
        <dbReference type="EMBL" id="SVE57382.1"/>
    </source>
</evidence>
<feature type="region of interest" description="Disordered" evidence="1">
    <location>
        <begin position="1"/>
        <end position="34"/>
    </location>
</feature>
<dbReference type="EMBL" id="UINC01226763">
    <property type="protein sequence ID" value="SVE57382.1"/>
    <property type="molecule type" value="Genomic_DNA"/>
</dbReference>
<feature type="compositionally biased region" description="Polar residues" evidence="1">
    <location>
        <begin position="22"/>
        <end position="34"/>
    </location>
</feature>
<protein>
    <submittedName>
        <fullName evidence="2">Uncharacterized protein</fullName>
    </submittedName>
</protein>
<proteinExistence type="predicted"/>
<organism evidence="2">
    <name type="scientific">marine metagenome</name>
    <dbReference type="NCBI Taxonomy" id="408172"/>
    <lineage>
        <taxon>unclassified sequences</taxon>
        <taxon>metagenomes</taxon>
        <taxon>ecological metagenomes</taxon>
    </lineage>
</organism>
<gene>
    <name evidence="2" type="ORF">METZ01_LOCUS510236</name>
</gene>
<feature type="non-terminal residue" evidence="2">
    <location>
        <position position="80"/>
    </location>
</feature>
<evidence type="ECO:0000256" key="1">
    <source>
        <dbReference type="SAM" id="MobiDB-lite"/>
    </source>
</evidence>